<dbReference type="InterPro" id="IPR029053">
    <property type="entry name" value="Viral_coat"/>
</dbReference>
<protein>
    <submittedName>
        <fullName evidence="2">Putative capsid protein</fullName>
    </submittedName>
</protein>
<feature type="compositionally biased region" description="Basic residues" evidence="1">
    <location>
        <begin position="1"/>
        <end position="14"/>
    </location>
</feature>
<dbReference type="Gene3D" id="2.60.120.20">
    <property type="match status" value="1"/>
</dbReference>
<feature type="region of interest" description="Disordered" evidence="1">
    <location>
        <begin position="1"/>
        <end position="53"/>
    </location>
</feature>
<feature type="compositionally biased region" description="Basic residues" evidence="1">
    <location>
        <begin position="32"/>
        <end position="42"/>
    </location>
</feature>
<feature type="region of interest" description="Disordered" evidence="1">
    <location>
        <begin position="385"/>
        <end position="413"/>
    </location>
</feature>
<proteinExistence type="predicted"/>
<name>A0A482LZY6_9VIRU</name>
<sequence length="413" mass="42999">MAGKSKNAKLRARLRAAEAMAAASTACPPRPTKPKRRRRGKKAPTSGAPAMTRTVSSGRDLLAALSVAPSKAGTVLWTRAISPVSLSETRLGAEAALWARWRPRRLVVELESASCAAAFGLLVFGWTADEQAVLSTVSVSNIKRVGAFGVTATGALGTKLLLHVPVESGRKWYDADSPALGEGAHGTLALVAASEIGGYNGTMGMTVSIQWQVEFEGATLPSPPAAGGATKIWPDSAWAGFPLFTTSSAEYSTSILTIKAHSGGGIVTYSGAAYGTVYKIASAGALKYVKSDGGTENVTYASRARDTDQPWLVLHATYQDGKDYQSSGAENKCLAYHAAGPWGGANVEFDTATQASISEVERLADKVQRLELALASLAVGAPLAPSRRTSLSSGFSLIPEPSGSVDEDPEVGE</sequence>
<organism evidence="2">
    <name type="scientific">Xinjiang tick associated virus 2</name>
    <dbReference type="NCBI Taxonomy" id="2560013"/>
    <lineage>
        <taxon>Viruses</taxon>
    </lineage>
</organism>
<accession>A0A482LZY6</accession>
<dbReference type="SUPFAM" id="SSF88633">
    <property type="entry name" value="Positive stranded ssRNA viruses"/>
    <property type="match status" value="1"/>
</dbReference>
<reference evidence="2" key="1">
    <citation type="submission" date="2018-07" db="EMBL/GenBank/DDBJ databases">
        <title>Viromes of Hyalomma asiaticum, Hyalomma detritum and Dermacentor nuttalli ticks from Xinjiang Uygur Autonomous Region, China.</title>
        <authorList>
            <person name="Shen S."/>
            <person name="Moming A."/>
            <person name="Luo T."/>
            <person name="Chang C."/>
            <person name="Fang Y."/>
            <person name="Wang J."/>
            <person name="Kou C."/>
            <person name="Wang C."/>
            <person name="Su Z."/>
            <person name="Zhang Y."/>
            <person name="Tang S."/>
            <person name="Wu Q."/>
            <person name="Duan X."/>
            <person name="Zhu L."/>
            <person name="Liu X."/>
            <person name="An R."/>
            <person name="Shi J."/>
            <person name="Yang J."/>
            <person name="Zhang Z."/>
            <person name="Liang J."/>
            <person name="Guo R."/>
            <person name="Wang H."/>
            <person name="Zhang Y."/>
            <person name="Sun S."/>
            <person name="Hu Z."/>
            <person name="Deng F."/>
        </authorList>
    </citation>
    <scope>NUCLEOTIDE SEQUENCE</scope>
    <source>
        <strain evidence="2">15-CYFC39</strain>
    </source>
</reference>
<feature type="compositionally biased region" description="Low complexity" evidence="1">
    <location>
        <begin position="17"/>
        <end position="26"/>
    </location>
</feature>
<evidence type="ECO:0000313" key="2">
    <source>
        <dbReference type="EMBL" id="QBQ65105.1"/>
    </source>
</evidence>
<evidence type="ECO:0000256" key="1">
    <source>
        <dbReference type="SAM" id="MobiDB-lite"/>
    </source>
</evidence>
<dbReference type="EMBL" id="MH688546">
    <property type="protein sequence ID" value="QBQ65105.1"/>
    <property type="molecule type" value="Genomic_RNA"/>
</dbReference>